<dbReference type="InterPro" id="IPR013324">
    <property type="entry name" value="RNA_pol_sigma_r3/r4-like"/>
</dbReference>
<keyword evidence="4" id="KW-0804">Transcription</keyword>
<dbReference type="InterPro" id="IPR013249">
    <property type="entry name" value="RNA_pol_sigma70_r4_t2"/>
</dbReference>
<keyword evidence="2" id="KW-0731">Sigma factor</keyword>
<dbReference type="CDD" id="cd06171">
    <property type="entry name" value="Sigma70_r4"/>
    <property type="match status" value="1"/>
</dbReference>
<organism evidence="6 7">
    <name type="scientific">Lysinibacillus pakistanensis</name>
    <dbReference type="NCBI Taxonomy" id="759811"/>
    <lineage>
        <taxon>Bacteria</taxon>
        <taxon>Bacillati</taxon>
        <taxon>Bacillota</taxon>
        <taxon>Bacilli</taxon>
        <taxon>Bacillales</taxon>
        <taxon>Bacillaceae</taxon>
        <taxon>Lysinibacillus</taxon>
    </lineage>
</organism>
<evidence type="ECO:0000256" key="3">
    <source>
        <dbReference type="ARBA" id="ARBA00023125"/>
    </source>
</evidence>
<gene>
    <name evidence="6" type="ORF">QNH24_19225</name>
</gene>
<dbReference type="GO" id="GO:0003677">
    <property type="term" value="F:DNA binding"/>
    <property type="evidence" value="ECO:0007669"/>
    <property type="project" value="UniProtKB-KW"/>
</dbReference>
<dbReference type="InterPro" id="IPR036388">
    <property type="entry name" value="WH-like_DNA-bd_sf"/>
</dbReference>
<dbReference type="NCBIfam" id="TIGR02937">
    <property type="entry name" value="sigma70-ECF"/>
    <property type="match status" value="1"/>
</dbReference>
<evidence type="ECO:0000259" key="5">
    <source>
        <dbReference type="Pfam" id="PF08281"/>
    </source>
</evidence>
<reference evidence="6" key="1">
    <citation type="submission" date="2023-05" db="EMBL/GenBank/DDBJ databases">
        <title>Comparative genomics of Bacillaceae isolates and their secondary metabolite potential.</title>
        <authorList>
            <person name="Song L."/>
            <person name="Nielsen L.J."/>
            <person name="Mohite O."/>
            <person name="Xu X."/>
            <person name="Weber T."/>
            <person name="Kovacs A.T."/>
        </authorList>
    </citation>
    <scope>NUCLEOTIDE SEQUENCE</scope>
    <source>
        <strain evidence="6">LY1</strain>
    </source>
</reference>
<evidence type="ECO:0000256" key="1">
    <source>
        <dbReference type="ARBA" id="ARBA00023015"/>
    </source>
</evidence>
<dbReference type="InterPro" id="IPR039425">
    <property type="entry name" value="RNA_pol_sigma-70-like"/>
</dbReference>
<protein>
    <submittedName>
        <fullName evidence="6">Sigma-70 family RNA polymerase sigma factor</fullName>
    </submittedName>
</protein>
<dbReference type="Gene3D" id="1.10.10.10">
    <property type="entry name" value="Winged helix-like DNA-binding domain superfamily/Winged helix DNA-binding domain"/>
    <property type="match status" value="1"/>
</dbReference>
<dbReference type="AlphaFoldDB" id="A0AAX3WRH0"/>
<dbReference type="GO" id="GO:0006352">
    <property type="term" value="P:DNA-templated transcription initiation"/>
    <property type="evidence" value="ECO:0007669"/>
    <property type="project" value="InterPro"/>
</dbReference>
<accession>A0AAX3WRH0</accession>
<dbReference type="InterPro" id="IPR014284">
    <property type="entry name" value="RNA_pol_sigma-70_dom"/>
</dbReference>
<evidence type="ECO:0000256" key="2">
    <source>
        <dbReference type="ARBA" id="ARBA00023082"/>
    </source>
</evidence>
<keyword evidence="1" id="KW-0805">Transcription regulation</keyword>
<dbReference type="Proteomes" id="UP001178322">
    <property type="component" value="Chromosome"/>
</dbReference>
<dbReference type="SUPFAM" id="SSF88659">
    <property type="entry name" value="Sigma3 and sigma4 domains of RNA polymerase sigma factors"/>
    <property type="match status" value="1"/>
</dbReference>
<dbReference type="Pfam" id="PF08281">
    <property type="entry name" value="Sigma70_r4_2"/>
    <property type="match status" value="1"/>
</dbReference>
<evidence type="ECO:0000313" key="6">
    <source>
        <dbReference type="EMBL" id="WHY50438.1"/>
    </source>
</evidence>
<dbReference type="PANTHER" id="PTHR43133">
    <property type="entry name" value="RNA POLYMERASE ECF-TYPE SIGMA FACTO"/>
    <property type="match status" value="1"/>
</dbReference>
<evidence type="ECO:0000256" key="4">
    <source>
        <dbReference type="ARBA" id="ARBA00023163"/>
    </source>
</evidence>
<dbReference type="PANTHER" id="PTHR43133:SF8">
    <property type="entry name" value="RNA POLYMERASE SIGMA FACTOR HI_1459-RELATED"/>
    <property type="match status" value="1"/>
</dbReference>
<keyword evidence="3" id="KW-0238">DNA-binding</keyword>
<feature type="domain" description="RNA polymerase sigma factor 70 region 4 type 2" evidence="5">
    <location>
        <begin position="119"/>
        <end position="170"/>
    </location>
</feature>
<dbReference type="EMBL" id="CP126101">
    <property type="protein sequence ID" value="WHY50438.1"/>
    <property type="molecule type" value="Genomic_DNA"/>
</dbReference>
<sequence>MHSRKENGMPQCNKLSPEQSFEEVLEKVQPMITSIFLKLHIYKDYDYYRHLASIAVWEAWCKVNPLKGKFSAYIYTTVKGELMKELTKEVTFEELHAPMDDETINYVRGFEINPKSPMLLETLLAELKEEERAILLLYYVEGYTYEEIAQVLHLSVSAIKKRRTRIMTKLRELRSSIVK</sequence>
<dbReference type="RefSeq" id="WP_283869108.1">
    <property type="nucleotide sequence ID" value="NZ_CP126101.1"/>
</dbReference>
<name>A0AAX3WRH0_9BACI</name>
<dbReference type="GO" id="GO:0016987">
    <property type="term" value="F:sigma factor activity"/>
    <property type="evidence" value="ECO:0007669"/>
    <property type="project" value="UniProtKB-KW"/>
</dbReference>
<proteinExistence type="predicted"/>
<evidence type="ECO:0000313" key="7">
    <source>
        <dbReference type="Proteomes" id="UP001178322"/>
    </source>
</evidence>